<keyword evidence="2" id="KW-1185">Reference proteome</keyword>
<dbReference type="Proteomes" id="UP000295757">
    <property type="component" value="Unassembled WGS sequence"/>
</dbReference>
<reference evidence="1 2" key="1">
    <citation type="submission" date="2019-03" db="EMBL/GenBank/DDBJ databases">
        <title>Genomic Encyclopedia of Archaeal and Bacterial Type Strains, Phase II (KMG-II): from individual species to whole genera.</title>
        <authorList>
            <person name="Goeker M."/>
        </authorList>
    </citation>
    <scope>NUCLEOTIDE SEQUENCE [LARGE SCALE GENOMIC DNA]</scope>
    <source>
        <strain evidence="1 2">ATCC 35214</strain>
    </source>
</reference>
<organism evidence="1 2">
    <name type="scientific">Mycoplasmopsis mustelae</name>
    <dbReference type="NCBI Taxonomy" id="171289"/>
    <lineage>
        <taxon>Bacteria</taxon>
        <taxon>Bacillati</taxon>
        <taxon>Mycoplasmatota</taxon>
        <taxon>Mycoplasmoidales</taxon>
        <taxon>Metamycoplasmataceae</taxon>
        <taxon>Mycoplasmopsis</taxon>
    </lineage>
</organism>
<dbReference type="AlphaFoldDB" id="A0A4R7UBY8"/>
<evidence type="ECO:0000313" key="2">
    <source>
        <dbReference type="Proteomes" id="UP000295757"/>
    </source>
</evidence>
<sequence>MTKTLTMSFLDNKSLSLKEYSLFINHYNENNWIKIQTNSITAFPRMLVKFVHNNNKNTFFMFLKNVIIVSKENEIIVKSLSDIHFYKQSKEKQNYKQYINEIKDQMFKLKAMQYVGLSVDETILLEDLHNELYELELKQLLNIKERDAYE</sequence>
<evidence type="ECO:0000313" key="1">
    <source>
        <dbReference type="EMBL" id="TDV22867.1"/>
    </source>
</evidence>
<dbReference type="RefSeq" id="WP_134111282.1">
    <property type="nucleotide sequence ID" value="NZ_SOCN01000005.1"/>
</dbReference>
<name>A0A4R7UBY8_9BACT</name>
<comment type="caution">
    <text evidence="1">The sequence shown here is derived from an EMBL/GenBank/DDBJ whole genome shotgun (WGS) entry which is preliminary data.</text>
</comment>
<dbReference type="OrthoDB" id="398736at2"/>
<proteinExistence type="predicted"/>
<dbReference type="NCBIfam" id="NF045935">
    <property type="entry name" value="MSC_0621_epsi"/>
    <property type="match status" value="1"/>
</dbReference>
<gene>
    <name evidence="1" type="ORF">BCF59_0716</name>
</gene>
<dbReference type="EMBL" id="SOCN01000005">
    <property type="protein sequence ID" value="TDV22867.1"/>
    <property type="molecule type" value="Genomic_DNA"/>
</dbReference>
<protein>
    <submittedName>
        <fullName evidence="1">Uncharacterized protein</fullName>
    </submittedName>
</protein>
<accession>A0A4R7UBY8</accession>